<keyword evidence="7" id="KW-0479">Metal-binding</keyword>
<evidence type="ECO:0000256" key="6">
    <source>
        <dbReference type="ARBA" id="ARBA00022605"/>
    </source>
</evidence>
<feature type="active site" description="Nucleophile" evidence="14">
    <location>
        <position position="188"/>
    </location>
</feature>
<evidence type="ECO:0000256" key="5">
    <source>
        <dbReference type="ARBA" id="ARBA00015196"/>
    </source>
</evidence>
<dbReference type="Proteomes" id="UP000635983">
    <property type="component" value="Unassembled WGS sequence"/>
</dbReference>
<accession>A0A917PX03</accession>
<dbReference type="NCBIfam" id="TIGR01488">
    <property type="entry name" value="HAD-SF-IB"/>
    <property type="match status" value="1"/>
</dbReference>
<dbReference type="InterPro" id="IPR023214">
    <property type="entry name" value="HAD_sf"/>
</dbReference>
<keyword evidence="6" id="KW-0028">Amino-acid biosynthesis</keyword>
<keyword evidence="8" id="KW-0378">Hydrolase</keyword>
<evidence type="ECO:0000256" key="2">
    <source>
        <dbReference type="ARBA" id="ARBA00005135"/>
    </source>
</evidence>
<keyword evidence="16" id="KW-1185">Reference proteome</keyword>
<dbReference type="GO" id="GO:0036424">
    <property type="term" value="F:L-phosphoserine phosphatase activity"/>
    <property type="evidence" value="ECO:0007669"/>
    <property type="project" value="InterPro"/>
</dbReference>
<dbReference type="SFLD" id="SFLDG01137">
    <property type="entry name" value="C1.6.1:_Phosphoserine_Phosphat"/>
    <property type="match status" value="1"/>
</dbReference>
<dbReference type="GO" id="GO:0005737">
    <property type="term" value="C:cytoplasm"/>
    <property type="evidence" value="ECO:0007669"/>
    <property type="project" value="TreeGrafter"/>
</dbReference>
<dbReference type="Pfam" id="PF12710">
    <property type="entry name" value="HAD"/>
    <property type="match status" value="1"/>
</dbReference>
<gene>
    <name evidence="15" type="ORF">GCM10009304_24270</name>
</gene>
<name>A0A917PX03_9PSED</name>
<dbReference type="SFLD" id="SFLDG01136">
    <property type="entry name" value="C1.6:_Phosphoserine_Phosphatas"/>
    <property type="match status" value="1"/>
</dbReference>
<evidence type="ECO:0000256" key="1">
    <source>
        <dbReference type="ARBA" id="ARBA00001946"/>
    </source>
</evidence>
<reference evidence="15" key="2">
    <citation type="submission" date="2020-09" db="EMBL/GenBank/DDBJ databases">
        <authorList>
            <person name="Sun Q."/>
            <person name="Ohkuma M."/>
        </authorList>
    </citation>
    <scope>NUCLEOTIDE SEQUENCE</scope>
    <source>
        <strain evidence="15">JCM 30078</strain>
    </source>
</reference>
<evidence type="ECO:0000313" key="16">
    <source>
        <dbReference type="Proteomes" id="UP000635983"/>
    </source>
</evidence>
<evidence type="ECO:0000256" key="9">
    <source>
        <dbReference type="ARBA" id="ARBA00022842"/>
    </source>
</evidence>
<dbReference type="EC" id="3.1.3.3" evidence="4"/>
<dbReference type="InterPro" id="IPR004469">
    <property type="entry name" value="PSP"/>
</dbReference>
<comment type="catalytic activity">
    <reaction evidence="13">
        <text>O-phospho-D-serine + H2O = D-serine + phosphate</text>
        <dbReference type="Rhea" id="RHEA:24873"/>
        <dbReference type="ChEBI" id="CHEBI:15377"/>
        <dbReference type="ChEBI" id="CHEBI:35247"/>
        <dbReference type="ChEBI" id="CHEBI:43474"/>
        <dbReference type="ChEBI" id="CHEBI:58680"/>
        <dbReference type="EC" id="3.1.3.3"/>
    </reaction>
</comment>
<dbReference type="RefSeq" id="WP_229779401.1">
    <property type="nucleotide sequence ID" value="NZ_BMPO01000005.1"/>
</dbReference>
<evidence type="ECO:0000256" key="10">
    <source>
        <dbReference type="ARBA" id="ARBA00023299"/>
    </source>
</evidence>
<organism evidence="15 16">
    <name type="scientific">Pseudomonas matsuisoli</name>
    <dbReference type="NCBI Taxonomy" id="1515666"/>
    <lineage>
        <taxon>Bacteria</taxon>
        <taxon>Pseudomonadati</taxon>
        <taxon>Pseudomonadota</taxon>
        <taxon>Gammaproteobacteria</taxon>
        <taxon>Pseudomonadales</taxon>
        <taxon>Pseudomonadaceae</taxon>
        <taxon>Pseudomonas</taxon>
    </lineage>
</organism>
<dbReference type="AlphaFoldDB" id="A0A917PX03"/>
<dbReference type="InterPro" id="IPR050582">
    <property type="entry name" value="HAD-like_SerB"/>
</dbReference>
<dbReference type="SFLD" id="SFLDS00003">
    <property type="entry name" value="Haloacid_Dehalogenase"/>
    <property type="match status" value="1"/>
</dbReference>
<dbReference type="FunFam" id="1.10.150.210:FF:000001">
    <property type="entry name" value="Phosphoserine phosphatase"/>
    <property type="match status" value="1"/>
</dbReference>
<dbReference type="Gene3D" id="3.40.50.1000">
    <property type="entry name" value="HAD superfamily/HAD-like"/>
    <property type="match status" value="1"/>
</dbReference>
<dbReference type="PANTHER" id="PTHR43344:SF2">
    <property type="entry name" value="PHOSPHOSERINE PHOSPHATASE"/>
    <property type="match status" value="1"/>
</dbReference>
<feature type="active site" description="Proton donor" evidence="14">
    <location>
        <position position="190"/>
    </location>
</feature>
<reference evidence="15" key="1">
    <citation type="journal article" date="2014" name="Int. J. Syst. Evol. Microbiol.">
        <title>Complete genome sequence of Corynebacterium casei LMG S-19264T (=DSM 44701T), isolated from a smear-ripened cheese.</title>
        <authorList>
            <consortium name="US DOE Joint Genome Institute (JGI-PGF)"/>
            <person name="Walter F."/>
            <person name="Albersmeier A."/>
            <person name="Kalinowski J."/>
            <person name="Ruckert C."/>
        </authorList>
    </citation>
    <scope>NUCLEOTIDE SEQUENCE</scope>
    <source>
        <strain evidence="15">JCM 30078</strain>
    </source>
</reference>
<evidence type="ECO:0000256" key="14">
    <source>
        <dbReference type="PIRSR" id="PIRSR604469-1"/>
    </source>
</evidence>
<dbReference type="GO" id="GO:0006564">
    <property type="term" value="P:L-serine biosynthetic process"/>
    <property type="evidence" value="ECO:0007669"/>
    <property type="project" value="UniProtKB-KW"/>
</dbReference>
<dbReference type="SUPFAM" id="SSF56784">
    <property type="entry name" value="HAD-like"/>
    <property type="match status" value="1"/>
</dbReference>
<comment type="similarity">
    <text evidence="3">Belongs to the HAD-like hydrolase superfamily. SerB family.</text>
</comment>
<evidence type="ECO:0000313" key="15">
    <source>
        <dbReference type="EMBL" id="GGJ97516.1"/>
    </source>
</evidence>
<dbReference type="GO" id="GO:0000287">
    <property type="term" value="F:magnesium ion binding"/>
    <property type="evidence" value="ECO:0007669"/>
    <property type="project" value="TreeGrafter"/>
</dbReference>
<comment type="cofactor">
    <cofactor evidence="1">
        <name>Mg(2+)</name>
        <dbReference type="ChEBI" id="CHEBI:18420"/>
    </cofactor>
</comment>
<evidence type="ECO:0000256" key="12">
    <source>
        <dbReference type="ARBA" id="ARBA00048138"/>
    </source>
</evidence>
<evidence type="ECO:0000256" key="4">
    <source>
        <dbReference type="ARBA" id="ARBA00012640"/>
    </source>
</evidence>
<dbReference type="PANTHER" id="PTHR43344">
    <property type="entry name" value="PHOSPHOSERINE PHOSPHATASE"/>
    <property type="match status" value="1"/>
</dbReference>
<dbReference type="EMBL" id="BMPO01000005">
    <property type="protein sequence ID" value="GGJ97516.1"/>
    <property type="molecule type" value="Genomic_DNA"/>
</dbReference>
<dbReference type="CDD" id="cd07500">
    <property type="entry name" value="HAD_PSP"/>
    <property type="match status" value="1"/>
</dbReference>
<keyword evidence="10" id="KW-0718">Serine biosynthesis</keyword>
<proteinExistence type="inferred from homology"/>
<comment type="caution">
    <text evidence="15">The sequence shown here is derived from an EMBL/GenBank/DDBJ whole genome shotgun (WGS) entry which is preliminary data.</text>
</comment>
<evidence type="ECO:0000256" key="13">
    <source>
        <dbReference type="ARBA" id="ARBA00048523"/>
    </source>
</evidence>
<dbReference type="NCBIfam" id="TIGR00338">
    <property type="entry name" value="serB"/>
    <property type="match status" value="1"/>
</dbReference>
<dbReference type="SFLD" id="SFLDF00029">
    <property type="entry name" value="phosphoserine_phosphatase"/>
    <property type="match status" value="1"/>
</dbReference>
<evidence type="ECO:0000256" key="7">
    <source>
        <dbReference type="ARBA" id="ARBA00022723"/>
    </source>
</evidence>
<evidence type="ECO:0000256" key="3">
    <source>
        <dbReference type="ARBA" id="ARBA00009184"/>
    </source>
</evidence>
<keyword evidence="9" id="KW-0460">Magnesium</keyword>
<comment type="pathway">
    <text evidence="2">Amino-acid biosynthesis; L-serine biosynthesis; L-serine from 3-phospho-D-glycerate: step 3/3.</text>
</comment>
<evidence type="ECO:0000256" key="11">
    <source>
        <dbReference type="ARBA" id="ARBA00031693"/>
    </source>
</evidence>
<comment type="catalytic activity">
    <reaction evidence="12">
        <text>O-phospho-L-serine + H2O = L-serine + phosphate</text>
        <dbReference type="Rhea" id="RHEA:21208"/>
        <dbReference type="ChEBI" id="CHEBI:15377"/>
        <dbReference type="ChEBI" id="CHEBI:33384"/>
        <dbReference type="ChEBI" id="CHEBI:43474"/>
        <dbReference type="ChEBI" id="CHEBI:57524"/>
        <dbReference type="EC" id="3.1.3.3"/>
    </reaction>
</comment>
<dbReference type="InterPro" id="IPR036412">
    <property type="entry name" value="HAD-like_sf"/>
</dbReference>
<protein>
    <recommendedName>
        <fullName evidence="5">Phosphoserine phosphatase</fullName>
        <ecNumber evidence="4">3.1.3.3</ecNumber>
    </recommendedName>
    <alternativeName>
        <fullName evidence="11">O-phosphoserine phosphohydrolase</fullName>
    </alternativeName>
</protein>
<evidence type="ECO:0000256" key="8">
    <source>
        <dbReference type="ARBA" id="ARBA00022801"/>
    </source>
</evidence>
<sequence>MIVQIKISYPNGAVPNASVLAALSVGVVRLVDVDQVQVHGVCQMSVLAELASATSTQSLIDGVRALSDRLDIDVLPLDDAAYRTWLAGQRSQRQVMTVAGRALTMDVLQRVVSIAEESGLSVERVQRLSGPFLADAERACLQLTLIGEVAEPAVLREALLAASDELGVDIALQQDAIFRQHRRLAVFDMDSTLIKAEVIDELAKVAGVGDQVAAITARAMRGELDFRASFKARMALLKGLPETALEGIGQRLELMDGAEALFVELKRLGYKTAILSGGFTYFARQVQARLGIDYVYANELEIVDGVVTGNTVEPIVDAQRKADLLQSLAEAEGLALEQTIAVGDGANDLPMLALAGLGVAFHAKPLVRQSARQAMSASGLDGLLYLLGVPDHHRLESASAS</sequence>